<dbReference type="SUPFAM" id="SSF48150">
    <property type="entry name" value="DNA-glycosylase"/>
    <property type="match status" value="1"/>
</dbReference>
<dbReference type="InterPro" id="IPR011257">
    <property type="entry name" value="DNA_glycosylase"/>
</dbReference>
<dbReference type="OrthoDB" id="9785929at2"/>
<evidence type="ECO:0000256" key="5">
    <source>
        <dbReference type="ARBA" id="ARBA00022801"/>
    </source>
</evidence>
<dbReference type="GO" id="GO:0008534">
    <property type="term" value="F:oxidized purine nucleobase lesion DNA N-glycosylase activity"/>
    <property type="evidence" value="ECO:0007669"/>
    <property type="project" value="InterPro"/>
</dbReference>
<dbReference type="Proteomes" id="UP000448943">
    <property type="component" value="Unassembled WGS sequence"/>
</dbReference>
<dbReference type="AlphaFoldDB" id="A0A6N9Q1J4"/>
<proteinExistence type="inferred from homology"/>
<dbReference type="GO" id="GO:0008725">
    <property type="term" value="F:DNA-3-methyladenine glycosylase activity"/>
    <property type="evidence" value="ECO:0007669"/>
    <property type="project" value="TreeGrafter"/>
</dbReference>
<dbReference type="GO" id="GO:0006285">
    <property type="term" value="P:base-excision repair, AP site formation"/>
    <property type="evidence" value="ECO:0007669"/>
    <property type="project" value="TreeGrafter"/>
</dbReference>
<dbReference type="GO" id="GO:0006307">
    <property type="term" value="P:DNA alkylation repair"/>
    <property type="evidence" value="ECO:0007669"/>
    <property type="project" value="TreeGrafter"/>
</dbReference>
<dbReference type="SUPFAM" id="SSF57884">
    <property type="entry name" value="Ada DNA repair protein, N-terminal domain (N-Ada 10)"/>
    <property type="match status" value="1"/>
</dbReference>
<keyword evidence="4" id="KW-0227">DNA damage</keyword>
<dbReference type="Gene3D" id="1.10.1670.10">
    <property type="entry name" value="Helix-hairpin-Helix base-excision DNA repair enzymes (C-terminal)"/>
    <property type="match status" value="1"/>
</dbReference>
<evidence type="ECO:0000256" key="7">
    <source>
        <dbReference type="ARBA" id="ARBA00023204"/>
    </source>
</evidence>
<keyword evidence="6" id="KW-0010">Activator</keyword>
<evidence type="ECO:0000313" key="9">
    <source>
        <dbReference type="EMBL" id="NBI28733.1"/>
    </source>
</evidence>
<dbReference type="InterPro" id="IPR003265">
    <property type="entry name" value="HhH-GPD_domain"/>
</dbReference>
<dbReference type="InterPro" id="IPR037046">
    <property type="entry name" value="AlkA_N_sf"/>
</dbReference>
<dbReference type="SMART" id="SM00478">
    <property type="entry name" value="ENDO3c"/>
    <property type="match status" value="1"/>
</dbReference>
<dbReference type="Gene3D" id="1.10.340.30">
    <property type="entry name" value="Hypothetical protein, domain 2"/>
    <property type="match status" value="1"/>
</dbReference>
<evidence type="ECO:0000256" key="3">
    <source>
        <dbReference type="ARBA" id="ARBA00012000"/>
    </source>
</evidence>
<comment type="similarity">
    <text evidence="2">Belongs to the alkylbase DNA glycosidase AlkA family.</text>
</comment>
<dbReference type="GO" id="GO:0032993">
    <property type="term" value="C:protein-DNA complex"/>
    <property type="evidence" value="ECO:0007669"/>
    <property type="project" value="TreeGrafter"/>
</dbReference>
<dbReference type="PANTHER" id="PTHR43003:SF12">
    <property type="entry name" value="DNA-3-METHYLADENINE GLYCOSYLASE"/>
    <property type="match status" value="1"/>
</dbReference>
<comment type="catalytic activity">
    <reaction evidence="1">
        <text>Hydrolysis of alkylated DNA, releasing 3-methyladenine, 3-methylguanine, 7-methylguanine and 7-methyladenine.</text>
        <dbReference type="EC" id="3.2.2.21"/>
    </reaction>
</comment>
<dbReference type="GO" id="GO:0008270">
    <property type="term" value="F:zinc ion binding"/>
    <property type="evidence" value="ECO:0007669"/>
    <property type="project" value="InterPro"/>
</dbReference>
<dbReference type="InterPro" id="IPR023170">
    <property type="entry name" value="HhH_base_excis_C"/>
</dbReference>
<dbReference type="PANTHER" id="PTHR43003">
    <property type="entry name" value="DNA-3-METHYLADENINE GLYCOSYLASE"/>
    <property type="match status" value="1"/>
</dbReference>
<dbReference type="Pfam" id="PF02805">
    <property type="entry name" value="Ada_Zn_binding"/>
    <property type="match status" value="1"/>
</dbReference>
<dbReference type="GO" id="GO:0005737">
    <property type="term" value="C:cytoplasm"/>
    <property type="evidence" value="ECO:0007669"/>
    <property type="project" value="TreeGrafter"/>
</dbReference>
<dbReference type="CDD" id="cd00056">
    <property type="entry name" value="ENDO3c"/>
    <property type="match status" value="1"/>
</dbReference>
<comment type="caution">
    <text evidence="9">The sequence shown here is derived from an EMBL/GenBank/DDBJ whole genome shotgun (WGS) entry which is preliminary data.</text>
</comment>
<dbReference type="Gene3D" id="3.30.310.20">
    <property type="entry name" value="DNA-3-methyladenine glycosylase AlkA, N-terminal domain"/>
    <property type="match status" value="1"/>
</dbReference>
<dbReference type="Pfam" id="PF00730">
    <property type="entry name" value="HhH-GPD"/>
    <property type="match status" value="1"/>
</dbReference>
<dbReference type="EC" id="3.2.2.21" evidence="3"/>
<dbReference type="InterPro" id="IPR004026">
    <property type="entry name" value="Ada_DNA_repair_Zn-bd"/>
</dbReference>
<accession>A0A6N9Q1J4</accession>
<organism evidence="9 10">
    <name type="scientific">Chengkuizengella marina</name>
    <dbReference type="NCBI Taxonomy" id="2507566"/>
    <lineage>
        <taxon>Bacteria</taxon>
        <taxon>Bacillati</taxon>
        <taxon>Bacillota</taxon>
        <taxon>Bacilli</taxon>
        <taxon>Bacillales</taxon>
        <taxon>Paenibacillaceae</taxon>
        <taxon>Chengkuizengella</taxon>
    </lineage>
</organism>
<dbReference type="Pfam" id="PF07934">
    <property type="entry name" value="OGG_N"/>
    <property type="match status" value="1"/>
</dbReference>
<dbReference type="InterPro" id="IPR035451">
    <property type="entry name" value="Ada-like_dom_sf"/>
</dbReference>
<dbReference type="GO" id="GO:0032131">
    <property type="term" value="F:alkylated DNA binding"/>
    <property type="evidence" value="ECO:0007669"/>
    <property type="project" value="TreeGrafter"/>
</dbReference>
<dbReference type="GO" id="GO:0043916">
    <property type="term" value="F:DNA-7-methylguanine glycosylase activity"/>
    <property type="evidence" value="ECO:0007669"/>
    <property type="project" value="TreeGrafter"/>
</dbReference>
<evidence type="ECO:0000313" key="10">
    <source>
        <dbReference type="Proteomes" id="UP000448943"/>
    </source>
</evidence>
<reference evidence="9 10" key="1">
    <citation type="submission" date="2019-01" db="EMBL/GenBank/DDBJ databases">
        <title>Chengkuizengella sp. nov., isolated from deep-sea sediment of East Pacific Ocean.</title>
        <authorList>
            <person name="Yang J."/>
            <person name="Lai Q."/>
            <person name="Shao Z."/>
        </authorList>
    </citation>
    <scope>NUCLEOTIDE SEQUENCE [LARGE SCALE GENOMIC DNA]</scope>
    <source>
        <strain evidence="9 10">YPA3-1-1</strain>
    </source>
</reference>
<gene>
    <name evidence="9" type="ORF">ERL59_07160</name>
</gene>
<keyword evidence="7" id="KW-0234">DNA repair</keyword>
<dbReference type="GO" id="GO:0006289">
    <property type="term" value="P:nucleotide-excision repair"/>
    <property type="evidence" value="ECO:0007669"/>
    <property type="project" value="InterPro"/>
</dbReference>
<keyword evidence="10" id="KW-1185">Reference proteome</keyword>
<evidence type="ECO:0000256" key="2">
    <source>
        <dbReference type="ARBA" id="ARBA00010817"/>
    </source>
</evidence>
<sequence length="335" mass="39529">MPKIEQAEFVHSYNEAEAKGFHPCKLCNPNVFHVKWDDYIDTLEIELPNEFNFNECLVYFKKSEEECLHKVVQDNVFKLLKFGQKFVLFKISCVNKKMIITFLNGIPTSWMRAQTAKYIWDMFDFDTDLTPFYSSMKNDRIMGVLIKEYYGLRLIKINDLFEALCWSILGQQINLKFAYTLKKRFVQTYGEKITYENVDYWIFPKSDRICEIHIEDLKEMQISTRKAEYIIGVAKMITDGTLNQKKLRYENHYDKMMDQLTSIRGIGKWTADYTIMKCFSINSAFPVADVGIHNALKAILGLNQKPSIDEIEGLVKQWKGWESYAAFYLWRSLYD</sequence>
<keyword evidence="5" id="KW-0378">Hydrolase</keyword>
<dbReference type="InterPro" id="IPR012904">
    <property type="entry name" value="OGG_N"/>
</dbReference>
<name>A0A6N9Q1J4_9BACL</name>
<feature type="domain" description="HhH-GPD" evidence="8">
    <location>
        <begin position="169"/>
        <end position="334"/>
    </location>
</feature>
<dbReference type="GO" id="GO:0006355">
    <property type="term" value="P:regulation of DNA-templated transcription"/>
    <property type="evidence" value="ECO:0007669"/>
    <property type="project" value="InterPro"/>
</dbReference>
<dbReference type="EMBL" id="SIJB01000017">
    <property type="protein sequence ID" value="NBI28733.1"/>
    <property type="molecule type" value="Genomic_DNA"/>
</dbReference>
<dbReference type="Gene3D" id="3.40.10.10">
    <property type="entry name" value="DNA Methylphosphotriester Repair Domain"/>
    <property type="match status" value="1"/>
</dbReference>
<dbReference type="InterPro" id="IPR051912">
    <property type="entry name" value="Alkylbase_DNA_Glycosylase/TA"/>
</dbReference>
<protein>
    <recommendedName>
        <fullName evidence="3">DNA-3-methyladenine glycosylase II</fullName>
        <ecNumber evidence="3">3.2.2.21</ecNumber>
    </recommendedName>
</protein>
<evidence type="ECO:0000259" key="8">
    <source>
        <dbReference type="SMART" id="SM00478"/>
    </source>
</evidence>
<evidence type="ECO:0000256" key="4">
    <source>
        <dbReference type="ARBA" id="ARBA00022763"/>
    </source>
</evidence>
<dbReference type="FunFam" id="1.10.340.30:FF:000004">
    <property type="entry name" value="DNA-3-methyladenine glycosylase II"/>
    <property type="match status" value="1"/>
</dbReference>
<evidence type="ECO:0000256" key="1">
    <source>
        <dbReference type="ARBA" id="ARBA00000086"/>
    </source>
</evidence>
<evidence type="ECO:0000256" key="6">
    <source>
        <dbReference type="ARBA" id="ARBA00023159"/>
    </source>
</evidence>
<dbReference type="GO" id="GO:0008168">
    <property type="term" value="F:methyltransferase activity"/>
    <property type="evidence" value="ECO:0007669"/>
    <property type="project" value="InterPro"/>
</dbReference>